<dbReference type="AlphaFoldDB" id="A0A507C3Z8"/>
<accession>A0A507C3Z8</accession>
<feature type="binding site" evidence="8">
    <location>
        <position position="66"/>
    </location>
    <ligand>
        <name>ATP</name>
        <dbReference type="ChEBI" id="CHEBI:30616"/>
    </ligand>
</feature>
<dbReference type="HAMAP" id="MF_03035">
    <property type="entry name" value="Clp1"/>
    <property type="match status" value="1"/>
</dbReference>
<dbReference type="InterPro" id="IPR032319">
    <property type="entry name" value="CLP1_P"/>
</dbReference>
<dbReference type="Gene3D" id="2.60.120.1030">
    <property type="entry name" value="Clp1, DNA binding domain"/>
    <property type="match status" value="1"/>
</dbReference>
<comment type="function">
    <text evidence="8">Required for endonucleolytic cleavage during polyadenylation-dependent pre-mRNA 3'-end formation.</text>
</comment>
<evidence type="ECO:0000313" key="13">
    <source>
        <dbReference type="Proteomes" id="UP000319731"/>
    </source>
</evidence>
<keyword evidence="5 8" id="KW-0547">Nucleotide-binding</keyword>
<feature type="domain" description="Clp1 N-terminal" evidence="10">
    <location>
        <begin position="24"/>
        <end position="111"/>
    </location>
</feature>
<dbReference type="PANTHER" id="PTHR12755:SF6">
    <property type="entry name" value="POLYRIBONUCLEOTIDE 5'-HYDROXYL-KINASE CLP1"/>
    <property type="match status" value="1"/>
</dbReference>
<dbReference type="Gene3D" id="3.40.50.300">
    <property type="entry name" value="P-loop containing nucleotide triphosphate hydrolases"/>
    <property type="match status" value="1"/>
</dbReference>
<evidence type="ECO:0000259" key="11">
    <source>
        <dbReference type="Pfam" id="PF16575"/>
    </source>
</evidence>
<dbReference type="GO" id="GO:0005849">
    <property type="term" value="C:mRNA cleavage factor complex"/>
    <property type="evidence" value="ECO:0007669"/>
    <property type="project" value="UniProtKB-UniRule"/>
</dbReference>
<organism evidence="12 13">
    <name type="scientific">Synchytrium microbalum</name>
    <dbReference type="NCBI Taxonomy" id="1806994"/>
    <lineage>
        <taxon>Eukaryota</taxon>
        <taxon>Fungi</taxon>
        <taxon>Fungi incertae sedis</taxon>
        <taxon>Chytridiomycota</taxon>
        <taxon>Chytridiomycota incertae sedis</taxon>
        <taxon>Chytridiomycetes</taxon>
        <taxon>Synchytriales</taxon>
        <taxon>Synchytriaceae</taxon>
        <taxon>Synchytrium</taxon>
    </lineage>
</organism>
<dbReference type="PANTHER" id="PTHR12755">
    <property type="entry name" value="CLEAVAGE/POLYADENYLATION FACTOR IA SUBUNIT CLP1P"/>
    <property type="match status" value="1"/>
</dbReference>
<dbReference type="EMBL" id="QEAO01000005">
    <property type="protein sequence ID" value="TPX36260.1"/>
    <property type="molecule type" value="Genomic_DNA"/>
</dbReference>
<dbReference type="Gene3D" id="2.40.30.330">
    <property type="entry name" value="Pre-mRNA cleavage complex subunit Clp1, C-terminal domain"/>
    <property type="match status" value="1"/>
</dbReference>
<feature type="domain" description="Clp1 P-loop" evidence="11">
    <location>
        <begin position="128"/>
        <end position="324"/>
    </location>
</feature>
<evidence type="ECO:0000256" key="4">
    <source>
        <dbReference type="ARBA" id="ARBA00022664"/>
    </source>
</evidence>
<name>A0A507C3Z8_9FUNG</name>
<evidence type="ECO:0000256" key="1">
    <source>
        <dbReference type="ARBA" id="ARBA00004123"/>
    </source>
</evidence>
<evidence type="ECO:0000256" key="7">
    <source>
        <dbReference type="ARBA" id="ARBA00023242"/>
    </source>
</evidence>
<gene>
    <name evidence="8" type="primary">CLP1</name>
    <name evidence="12" type="ORF">SmJEL517_g01446</name>
</gene>
<dbReference type="Pfam" id="PF06807">
    <property type="entry name" value="Clp1"/>
    <property type="match status" value="1"/>
</dbReference>
<proteinExistence type="inferred from homology"/>
<evidence type="ECO:0000256" key="5">
    <source>
        <dbReference type="ARBA" id="ARBA00022741"/>
    </source>
</evidence>
<evidence type="ECO:0000256" key="3">
    <source>
        <dbReference type="ARBA" id="ARBA00019824"/>
    </source>
</evidence>
<evidence type="ECO:0000259" key="9">
    <source>
        <dbReference type="Pfam" id="PF06807"/>
    </source>
</evidence>
<feature type="binding site" evidence="8">
    <location>
        <begin position="131"/>
        <end position="136"/>
    </location>
    <ligand>
        <name>ATP</name>
        <dbReference type="ChEBI" id="CHEBI:30616"/>
    </ligand>
</feature>
<dbReference type="GO" id="GO:0006388">
    <property type="term" value="P:tRNA splicing, via endonucleolytic cleavage and ligation"/>
    <property type="evidence" value="ECO:0007669"/>
    <property type="project" value="TreeGrafter"/>
</dbReference>
<feature type="binding site" evidence="8">
    <location>
        <position position="24"/>
    </location>
    <ligand>
        <name>ATP</name>
        <dbReference type="ChEBI" id="CHEBI:30616"/>
    </ligand>
</feature>
<evidence type="ECO:0000313" key="12">
    <source>
        <dbReference type="EMBL" id="TPX36260.1"/>
    </source>
</evidence>
<reference evidence="12 13" key="1">
    <citation type="journal article" date="2019" name="Sci. Rep.">
        <title>Comparative genomics of chytrid fungi reveal insights into the obligate biotrophic and pathogenic lifestyle of Synchytrium endobioticum.</title>
        <authorList>
            <person name="van de Vossenberg B.T.L.H."/>
            <person name="Warris S."/>
            <person name="Nguyen H.D.T."/>
            <person name="van Gent-Pelzer M.P.E."/>
            <person name="Joly D.L."/>
            <person name="van de Geest H.C."/>
            <person name="Bonants P.J.M."/>
            <person name="Smith D.S."/>
            <person name="Levesque C.A."/>
            <person name="van der Lee T.A.J."/>
        </authorList>
    </citation>
    <scope>NUCLEOTIDE SEQUENCE [LARGE SCALE GENOMIC DNA]</scope>
    <source>
        <strain evidence="12 13">JEL517</strain>
    </source>
</reference>
<dbReference type="Proteomes" id="UP000319731">
    <property type="component" value="Unassembled WGS sequence"/>
</dbReference>
<dbReference type="GO" id="GO:0005524">
    <property type="term" value="F:ATP binding"/>
    <property type="evidence" value="ECO:0007669"/>
    <property type="project" value="UniProtKB-UniRule"/>
</dbReference>
<dbReference type="OrthoDB" id="258143at2759"/>
<feature type="domain" description="Clp1 C-terminal" evidence="9">
    <location>
        <begin position="330"/>
        <end position="455"/>
    </location>
</feature>
<dbReference type="CDD" id="cd01983">
    <property type="entry name" value="SIMIBI"/>
    <property type="match status" value="1"/>
</dbReference>
<evidence type="ECO:0000256" key="8">
    <source>
        <dbReference type="HAMAP-Rule" id="MF_03035"/>
    </source>
</evidence>
<dbReference type="Pfam" id="PF16573">
    <property type="entry name" value="CLP1_N"/>
    <property type="match status" value="1"/>
</dbReference>
<protein>
    <recommendedName>
        <fullName evidence="3">Polynucleotide 5'-hydroxyl-kinase GRC3</fullName>
    </recommendedName>
    <alternativeName>
        <fullName evidence="2">Polynucleotide 5'-hydroxyl-kinase grc3</fullName>
    </alternativeName>
</protein>
<comment type="subunit">
    <text evidence="8">Component of a pre-mRNA cleavage factor complex. Interacts directly with PCF11.</text>
</comment>
<keyword evidence="6 8" id="KW-0067">ATP-binding</keyword>
<dbReference type="InterPro" id="IPR028606">
    <property type="entry name" value="Clp1"/>
</dbReference>
<dbReference type="InterPro" id="IPR027417">
    <property type="entry name" value="P-loop_NTPase"/>
</dbReference>
<dbReference type="STRING" id="1806994.A0A507C3Z8"/>
<comment type="caution">
    <text evidence="12">The sequence shown here is derived from an EMBL/GenBank/DDBJ whole genome shotgun (WGS) entry which is preliminary data.</text>
</comment>
<dbReference type="InterPro" id="IPR038238">
    <property type="entry name" value="Clp1_C_sf"/>
</dbReference>
<dbReference type="InterPro" id="IPR045116">
    <property type="entry name" value="Clp1/Grc3"/>
</dbReference>
<keyword evidence="13" id="KW-1185">Reference proteome</keyword>
<dbReference type="InterPro" id="IPR010655">
    <property type="entry name" value="Clp1_C"/>
</dbReference>
<keyword evidence="4 8" id="KW-0507">mRNA processing</keyword>
<dbReference type="SUPFAM" id="SSF52540">
    <property type="entry name" value="P-loop containing nucleoside triphosphate hydrolases"/>
    <property type="match status" value="1"/>
</dbReference>
<dbReference type="GO" id="GO:0051731">
    <property type="term" value="F:polynucleotide 5'-hydroxyl-kinase activity"/>
    <property type="evidence" value="ECO:0007669"/>
    <property type="project" value="InterPro"/>
</dbReference>
<sequence length="456" mass="49699">MAEQEGTAPSAQGNGSCPLKVNFDWNWTLKLRSRQVLALHLKRGTAELFGTELAEGYPYTFEPGRKLAIFSWHGCTLSVTGKPTVAYTAEETPMRSYLNLHLALQQLRDAAKDAYGGLGEGPKVMILGPPDVGKTALSHILVNYAVKQGSRPLLIDIDTNEGGSLTLPGCLAAAPISRPIDIEDGLGASAIVTGATPAVWYYGYPTPLEKKDMYKLLTTRIAESVKTKMQEDPLVRLSGLIIDTPSQFVDPQSESLLVHAIEAFGVNAILVVANERLYAKLSQQYGRQPNISVVKLAKSGGVVDRNQVYRRSLTSRRIREYFYGTPKSELSPHSSTLPFSELVIRRVGFEGALAPSSALPIGMERTLNETRLSRVEPSSILLQSILAVSNASLPELGSRVQSSKEEEDSVLGSNVAGFLHVSDVDDLKKKITILAPNPGRLPRKYIIMGALKWVEM</sequence>
<evidence type="ECO:0000259" key="10">
    <source>
        <dbReference type="Pfam" id="PF16573"/>
    </source>
</evidence>
<dbReference type="InterPro" id="IPR032324">
    <property type="entry name" value="Clp1_N"/>
</dbReference>
<dbReference type="GO" id="GO:0031124">
    <property type="term" value="P:mRNA 3'-end processing"/>
    <property type="evidence" value="ECO:0007669"/>
    <property type="project" value="UniProtKB-UniRule"/>
</dbReference>
<evidence type="ECO:0000256" key="6">
    <source>
        <dbReference type="ARBA" id="ARBA00022840"/>
    </source>
</evidence>
<comment type="similarity">
    <text evidence="8">Belongs to the Clp1 family. Clp1 subfamily.</text>
</comment>
<keyword evidence="7 8" id="KW-0539">Nucleus</keyword>
<dbReference type="InterPro" id="IPR038239">
    <property type="entry name" value="Clp1_N_sf"/>
</dbReference>
<evidence type="ECO:0000256" key="2">
    <source>
        <dbReference type="ARBA" id="ARBA00018706"/>
    </source>
</evidence>
<dbReference type="Pfam" id="PF16575">
    <property type="entry name" value="CLP1_P"/>
    <property type="match status" value="1"/>
</dbReference>
<comment type="subcellular location">
    <subcellularLocation>
        <location evidence="1 8">Nucleus</location>
    </subcellularLocation>
</comment>